<feature type="region of interest" description="Disordered" evidence="1">
    <location>
        <begin position="136"/>
        <end position="200"/>
    </location>
</feature>
<proteinExistence type="predicted"/>
<dbReference type="OrthoDB" id="10020944at2"/>
<keyword evidence="3" id="KW-1185">Reference proteome</keyword>
<dbReference type="AlphaFoldDB" id="A0A562B1J0"/>
<gene>
    <name evidence="2" type="ORF">L602_000800000320</name>
</gene>
<dbReference type="EMBL" id="VLJN01000066">
    <property type="protein sequence ID" value="TWG78963.1"/>
    <property type="molecule type" value="Genomic_DNA"/>
</dbReference>
<reference evidence="2 3" key="1">
    <citation type="submission" date="2019-07" db="EMBL/GenBank/DDBJ databases">
        <title>Genome sequencing of lignin-degrading bacterial isolates.</title>
        <authorList>
            <person name="Gladden J."/>
        </authorList>
    </citation>
    <scope>NUCLEOTIDE SEQUENCE [LARGE SCALE GENOMIC DNA]</scope>
    <source>
        <strain evidence="2 3">J11</strain>
    </source>
</reference>
<accession>A0A562B1J0</accession>
<evidence type="ECO:0000313" key="3">
    <source>
        <dbReference type="Proteomes" id="UP000318141"/>
    </source>
</evidence>
<comment type="caution">
    <text evidence="2">The sequence shown here is derived from an EMBL/GenBank/DDBJ whole genome shotgun (WGS) entry which is preliminary data.</text>
</comment>
<organism evidence="2 3">
    <name type="scientific">Cupriavidus gilardii J11</name>
    <dbReference type="NCBI Taxonomy" id="936133"/>
    <lineage>
        <taxon>Bacteria</taxon>
        <taxon>Pseudomonadati</taxon>
        <taxon>Pseudomonadota</taxon>
        <taxon>Betaproteobacteria</taxon>
        <taxon>Burkholderiales</taxon>
        <taxon>Burkholderiaceae</taxon>
        <taxon>Cupriavidus</taxon>
    </lineage>
</organism>
<feature type="region of interest" description="Disordered" evidence="1">
    <location>
        <begin position="54"/>
        <end position="116"/>
    </location>
</feature>
<name>A0A562B1J0_9BURK</name>
<sequence>MDEVVIRGEKDRDRGNAGGFFLGWAAAQSFLKDAGPLGQYLGVVFGIPGPGGGSNFSWLDPDSQGKDGRPQTTGRGGSPGHSGNESSRTLDRLDPGDPYSARSPTTPVEEVYVFGSPPDRRGDQFWWLTPTNPVSGQEIQLDVGRPPSKPPTPVKPPTAPTRGARQVTQPEPSAENDEDIPTVYVSGQRPERDGHNVYAPGVRPYRTSRDFSPFNSDVAPPADLLDWNWDAQRPERRAPVREERAAFTETEWVFPTTRHSPIPMITEMDTGSSALNFVMNKLLLPWRNLLAAIENTPFEMAGALDDAMRKSPFSAEWEASQSMTPLFPAMGLTMETTGTLTYLRGLLSSIGRELADTSRMFAIGFVTTGGIGGFAPGGTVKTMVSVDPPGFRRSGNAYKRILGVERTLVELLEEDPNYVSLGREMEFEVRRLDDPFMEPVRVRFDELFVTPDGRLLNAESKFGQYAGLTRNEAKAGYSQEVALIAVPSDATALRAGLAPGQPVLIFTRVFRWMWGL</sequence>
<evidence type="ECO:0000313" key="2">
    <source>
        <dbReference type="EMBL" id="TWG78963.1"/>
    </source>
</evidence>
<feature type="compositionally biased region" description="Pro residues" evidence="1">
    <location>
        <begin position="147"/>
        <end position="159"/>
    </location>
</feature>
<evidence type="ECO:0000256" key="1">
    <source>
        <dbReference type="SAM" id="MobiDB-lite"/>
    </source>
</evidence>
<protein>
    <submittedName>
        <fullName evidence="2">Uncharacterized protein</fullName>
    </submittedName>
</protein>
<dbReference type="Proteomes" id="UP000318141">
    <property type="component" value="Unassembled WGS sequence"/>
</dbReference>